<protein>
    <submittedName>
        <fullName evidence="1">Uncharacterized protein</fullName>
    </submittedName>
</protein>
<accession>A0A149TLU9</accession>
<reference evidence="1 2" key="1">
    <citation type="submission" date="2015-06" db="EMBL/GenBank/DDBJ databases">
        <title>Improved classification and identification of acetic acid bacteria using matrix-assisted laser desorption/ionization time-of-flight mass spectrometry; Gluconobacter nephelii and Gluconobacter uchimurae are later heterotypic synonyms of Gluconobacter japonicus and Gluconobacter oxydans, respectively.</title>
        <authorList>
            <person name="Li L."/>
            <person name="Cleenwerck I."/>
            <person name="De Vuyst L."/>
            <person name="Vandamme P."/>
        </authorList>
    </citation>
    <scope>NUCLEOTIDE SEQUENCE [LARGE SCALE GENOMIC DNA]</scope>
    <source>
        <strain evidence="1 2">LMG 1768</strain>
    </source>
</reference>
<evidence type="ECO:0000313" key="2">
    <source>
        <dbReference type="Proteomes" id="UP000075636"/>
    </source>
</evidence>
<comment type="caution">
    <text evidence="1">The sequence shown here is derived from an EMBL/GenBank/DDBJ whole genome shotgun (WGS) entry which is preliminary data.</text>
</comment>
<gene>
    <name evidence="1" type="ORF">AD945_03215</name>
</gene>
<name>A0A149TLU9_9PROT</name>
<sequence length="173" mass="19616">MSGTQAAAIAYPALRRPPIQPTGLTPTQWSDAAEKAKIGSALLSFIARGFPQSGWNRKLYERLSSMFGHIAHYDVHGFWGAQFSTTEARRDFLRNIVLHRCYGDPAWTWSDVEREIRDRIIGSGLVEAYDRALRAEHEAQERAELARLANRFRIELPLETQPDPAPPVQVELF</sequence>
<evidence type="ECO:0000313" key="1">
    <source>
        <dbReference type="EMBL" id="KXV49867.1"/>
    </source>
</evidence>
<dbReference type="Proteomes" id="UP000075636">
    <property type="component" value="Unassembled WGS sequence"/>
</dbReference>
<dbReference type="AlphaFoldDB" id="A0A149TLU9"/>
<organism evidence="1 2">
    <name type="scientific">Gluconobacter albidus</name>
    <dbReference type="NCBI Taxonomy" id="318683"/>
    <lineage>
        <taxon>Bacteria</taxon>
        <taxon>Pseudomonadati</taxon>
        <taxon>Pseudomonadota</taxon>
        <taxon>Alphaproteobacteria</taxon>
        <taxon>Acetobacterales</taxon>
        <taxon>Acetobacteraceae</taxon>
        <taxon>Gluconobacter</taxon>
    </lineage>
</organism>
<dbReference type="PATRIC" id="fig|318683.6.peg.1705"/>
<dbReference type="EMBL" id="LHZR01000089">
    <property type="protein sequence ID" value="KXV49867.1"/>
    <property type="molecule type" value="Genomic_DNA"/>
</dbReference>
<dbReference type="OrthoDB" id="5541002at2"/>
<proteinExistence type="predicted"/>
<dbReference type="RefSeq" id="WP_082780026.1">
    <property type="nucleotide sequence ID" value="NZ_LHZR01000089.1"/>
</dbReference>